<keyword evidence="3" id="KW-0963">Cytoplasm</keyword>
<gene>
    <name evidence="9" type="ORF">Rhe02_65560</name>
</gene>
<feature type="short sequence motif" description="GXSXG" evidence="7">
    <location>
        <begin position="33"/>
        <end position="37"/>
    </location>
</feature>
<dbReference type="NCBIfam" id="NF012200">
    <property type="entry name" value="choice_anch_D"/>
    <property type="match status" value="3"/>
</dbReference>
<proteinExistence type="predicted"/>
<dbReference type="InterPro" id="IPR013783">
    <property type="entry name" value="Ig-like_fold"/>
</dbReference>
<reference evidence="9" key="1">
    <citation type="submission" date="2021-01" db="EMBL/GenBank/DDBJ databases">
        <title>Whole genome shotgun sequence of Rhizocola hellebori NBRC 109834.</title>
        <authorList>
            <person name="Komaki H."/>
            <person name="Tamura T."/>
        </authorList>
    </citation>
    <scope>NUCLEOTIDE SEQUENCE</scope>
    <source>
        <strain evidence="9">NBRC 109834</strain>
    </source>
</reference>
<dbReference type="AlphaFoldDB" id="A0A8J3QCY8"/>
<protein>
    <recommendedName>
        <fullName evidence="8">PNPLA domain-containing protein</fullName>
    </recommendedName>
</protein>
<dbReference type="InterPro" id="IPR002641">
    <property type="entry name" value="PNPLA_dom"/>
</dbReference>
<evidence type="ECO:0000256" key="4">
    <source>
        <dbReference type="ARBA" id="ARBA00023069"/>
    </source>
</evidence>
<dbReference type="GO" id="GO:0005737">
    <property type="term" value="C:cytoplasm"/>
    <property type="evidence" value="ECO:0007669"/>
    <property type="project" value="UniProtKB-SubCell"/>
</dbReference>
<evidence type="ECO:0000313" key="9">
    <source>
        <dbReference type="EMBL" id="GIH08489.1"/>
    </source>
</evidence>
<sequence length="1163" mass="122676">MALSGGGARGSFQLGALAAIYDAYGFRPDFISGTSVGSVNGIKLATARPPVVNNPTAILASVAAGNPDSGIAALRALEVLWNGIMATGFFAVQPAFKGTLIEDLAESMNAEPTGDPPLSATVGAEIDKQGALLATPIISTFSGPVAADKLQQLKGTVMAVLTQNSIFNLDPIKALLNDRTHLKPEDLATGTPLYLAAVALESGRLRYIDGMGNLTERDGVTPVLSALTTADITRALDENLAAIPAARAAQINGVLTRYLAAIAAITAGRATYRASSTTNAQRVAVLRDIARNTERATYLLDALRAQIQGLRLMVRVDPRQGVLASAAIPAFFDPIVFGAERYVDGGLRELVPMEIAVQSGVTDIVGICCSPLELPAVDDMSSAGLAAVGLRALTEIALNEVTDSDIVAARAKGITCTVIAPTFNVHSSFTMNPTLVEISSEYGWMRACDEMQPASDADRADFRRFSDLITTFRMRGYPLDRYIEENTSFYQAGGIRDSVATMRTYRWLIRELLAMRANRGLPQHPQARRWWTGWSRQLRSLPPFGRSSVWSRLAVSSSNGVEILVAEAVSDPDTYAPDTGALVDAGNDRVYWIVRGAVFQALGETEATTTHTPVTAVPHGTMIGLQRVPRGSHLMAEQGTPSDIWIVRNGMRYRSTPATVTASGMGGQAVAIVPPGGLNQIPDGGSPHWLGGLFLSDSAGNAVDRWEPTPQVEGSSSVSQVMLFNRSGRPVQVTGLAITSSQDTGSRPMFAVNRALPLSVQTSTLMRIDVQTSPVSPGPVTGSVSVTCDDPTVSQFSVPLVTSVTPLGRHGRLEISPGSVDIGRVRVGQPAGTNVTLTNIGTRDLSIVDLKIIDSVPEGQFGIPVSPAYRLGPGASTSVHIACTPTQRGRLTATLSVDISSETDTPHPFRQHGQMTLSATAIAPVVFLSDTPLPPRLASPIRLDPVDRGPTLTTPVGLLAVELIRLDFGESPSGTTAVRTFWVRNVGDAPLSVTGVNTYNQGAFGFPNLTVLPAVVAPGGEIAIDTNFLAPPKPGTPVESQLEILTDDPLRPRAQLTVVGRASGPHLSLNPIELLNLDSGLPPAGELTITSDGTDPVSLTKVGVTDSAFSYSGFPPLPATLAPGTVLTISVTYTGTNPGRHVGHLQLEHDGRVRSSVILQANV</sequence>
<keyword evidence="10" id="KW-1185">Reference proteome</keyword>
<dbReference type="EMBL" id="BONY01000050">
    <property type="protein sequence ID" value="GIH08489.1"/>
    <property type="molecule type" value="Genomic_DNA"/>
</dbReference>
<keyword evidence="4" id="KW-0969">Cilium</keyword>
<dbReference type="PANTHER" id="PTHR37833">
    <property type="entry name" value="LIPOPROTEIN-RELATED"/>
    <property type="match status" value="1"/>
</dbReference>
<keyword evidence="5 7" id="KW-0443">Lipid metabolism</keyword>
<keyword evidence="6" id="KW-0966">Cell projection</keyword>
<dbReference type="GO" id="GO:0016042">
    <property type="term" value="P:lipid catabolic process"/>
    <property type="evidence" value="ECO:0007669"/>
    <property type="project" value="UniProtKB-UniRule"/>
</dbReference>
<dbReference type="InterPro" id="IPR016035">
    <property type="entry name" value="Acyl_Trfase/lysoPLipase"/>
</dbReference>
<comment type="caution">
    <text evidence="9">The sequence shown here is derived from an EMBL/GenBank/DDBJ whole genome shotgun (WGS) entry which is preliminary data.</text>
</comment>
<comment type="subcellular location">
    <subcellularLocation>
        <location evidence="1">Cell projection</location>
        <location evidence="1">Cilium</location>
    </subcellularLocation>
    <subcellularLocation>
        <location evidence="2">Cytoplasm</location>
    </subcellularLocation>
</comment>
<feature type="domain" description="PNPLA" evidence="8">
    <location>
        <begin position="1"/>
        <end position="357"/>
    </location>
</feature>
<dbReference type="Gene3D" id="3.40.1090.10">
    <property type="entry name" value="Cytosolic phospholipase A2 catalytic domain"/>
    <property type="match status" value="2"/>
</dbReference>
<dbReference type="Gene3D" id="2.60.40.10">
    <property type="entry name" value="Immunoglobulins"/>
    <property type="match status" value="3"/>
</dbReference>
<evidence type="ECO:0000256" key="3">
    <source>
        <dbReference type="ARBA" id="ARBA00022490"/>
    </source>
</evidence>
<dbReference type="GO" id="GO:0016787">
    <property type="term" value="F:hydrolase activity"/>
    <property type="evidence" value="ECO:0007669"/>
    <property type="project" value="UniProtKB-UniRule"/>
</dbReference>
<evidence type="ECO:0000256" key="1">
    <source>
        <dbReference type="ARBA" id="ARBA00004138"/>
    </source>
</evidence>
<organism evidence="9 10">
    <name type="scientific">Rhizocola hellebori</name>
    <dbReference type="NCBI Taxonomy" id="1392758"/>
    <lineage>
        <taxon>Bacteria</taxon>
        <taxon>Bacillati</taxon>
        <taxon>Actinomycetota</taxon>
        <taxon>Actinomycetes</taxon>
        <taxon>Micromonosporales</taxon>
        <taxon>Micromonosporaceae</taxon>
        <taxon>Rhizocola</taxon>
    </lineage>
</organism>
<feature type="short sequence motif" description="GXGXXG" evidence="7">
    <location>
        <begin position="5"/>
        <end position="10"/>
    </location>
</feature>
<dbReference type="InterPro" id="IPR053879">
    <property type="entry name" value="HYDIN_VesB_CFA65-like_Ig"/>
</dbReference>
<evidence type="ECO:0000256" key="5">
    <source>
        <dbReference type="ARBA" id="ARBA00023098"/>
    </source>
</evidence>
<keyword evidence="7" id="KW-0442">Lipid degradation</keyword>
<name>A0A8J3QCY8_9ACTN</name>
<evidence type="ECO:0000256" key="2">
    <source>
        <dbReference type="ARBA" id="ARBA00004496"/>
    </source>
</evidence>
<accession>A0A8J3QCY8</accession>
<dbReference type="Pfam" id="PF01734">
    <property type="entry name" value="Patatin"/>
    <property type="match status" value="2"/>
</dbReference>
<dbReference type="GO" id="GO:0005975">
    <property type="term" value="P:carbohydrate metabolic process"/>
    <property type="evidence" value="ECO:0007669"/>
    <property type="project" value="UniProtKB-ARBA"/>
</dbReference>
<evidence type="ECO:0000256" key="7">
    <source>
        <dbReference type="PROSITE-ProRule" id="PRU01161"/>
    </source>
</evidence>
<evidence type="ECO:0000313" key="10">
    <source>
        <dbReference type="Proteomes" id="UP000612899"/>
    </source>
</evidence>
<feature type="active site" description="Nucleophile" evidence="7">
    <location>
        <position position="35"/>
    </location>
</feature>
<evidence type="ECO:0000259" key="8">
    <source>
        <dbReference type="PROSITE" id="PS51635"/>
    </source>
</evidence>
<keyword evidence="7" id="KW-0378">Hydrolase</keyword>
<dbReference type="SUPFAM" id="SSF52151">
    <property type="entry name" value="FabD/lysophospholipase-like"/>
    <property type="match status" value="1"/>
</dbReference>
<feature type="short sequence motif" description="DGA/G" evidence="7">
    <location>
        <begin position="344"/>
        <end position="346"/>
    </location>
</feature>
<dbReference type="Pfam" id="PF22544">
    <property type="entry name" value="HYDIN_VesB_CFA65-like_Ig"/>
    <property type="match status" value="1"/>
</dbReference>
<evidence type="ECO:0000256" key="6">
    <source>
        <dbReference type="ARBA" id="ARBA00023273"/>
    </source>
</evidence>
<feature type="active site" description="Proton acceptor" evidence="7">
    <location>
        <position position="344"/>
    </location>
</feature>
<dbReference type="Proteomes" id="UP000612899">
    <property type="component" value="Unassembled WGS sequence"/>
</dbReference>
<dbReference type="PANTHER" id="PTHR37833:SF1">
    <property type="entry name" value="SIGNAL PEPTIDE PROTEIN"/>
    <property type="match status" value="1"/>
</dbReference>
<dbReference type="PROSITE" id="PS51635">
    <property type="entry name" value="PNPLA"/>
    <property type="match status" value="1"/>
</dbReference>